<dbReference type="InterPro" id="IPR001107">
    <property type="entry name" value="Band_7"/>
</dbReference>
<sequence>MDAREAWQLYFFACIVFLGLFCLCIPFLLGFSCDVIVPWRVGILFSKKTQLLREDKVYGPGRYWVGLGYRFIDFSTRIHTVKFHWEDGEDSYDDDAVTGRTYDGLSVTVNLYYQYRLKTDLDSLLDLYYTYGKNYENVYNKVARSVIRDILSEYDAFDLVANRDTLSADMHRRLNASLFESKWAEVTHLSVLNIDLPDAVEAVIGETVVAQQDVLQAGHEYNIAVIAAETGVQEARIAAREVLLAANATVVSTLYKAQQQAAEIRVVRKAEADAFGSILCTFQRLYQIDSVAVDNSTCPLPDHTTNYTASDLLSYVWIQNLQSTSAPAIIGWEKPSILTDF</sequence>
<keyword evidence="1" id="KW-1133">Transmembrane helix</keyword>
<dbReference type="SUPFAM" id="SSF117892">
    <property type="entry name" value="Band 7/SPFH domain"/>
    <property type="match status" value="1"/>
</dbReference>
<evidence type="ECO:0000259" key="2">
    <source>
        <dbReference type="Pfam" id="PF01145"/>
    </source>
</evidence>
<organism evidence="3">
    <name type="scientific">Heterosigma akashiwo</name>
    <name type="common">Chromophytic alga</name>
    <name type="synonym">Heterosigma carterae</name>
    <dbReference type="NCBI Taxonomy" id="2829"/>
    <lineage>
        <taxon>Eukaryota</taxon>
        <taxon>Sar</taxon>
        <taxon>Stramenopiles</taxon>
        <taxon>Ochrophyta</taxon>
        <taxon>Raphidophyceae</taxon>
        <taxon>Chattonellales</taxon>
        <taxon>Chattonellaceae</taxon>
        <taxon>Heterosigma</taxon>
    </lineage>
</organism>
<reference evidence="3" key="1">
    <citation type="submission" date="2021-01" db="EMBL/GenBank/DDBJ databases">
        <authorList>
            <person name="Corre E."/>
            <person name="Pelletier E."/>
            <person name="Niang G."/>
            <person name="Scheremetjew M."/>
            <person name="Finn R."/>
            <person name="Kale V."/>
            <person name="Holt S."/>
            <person name="Cochrane G."/>
            <person name="Meng A."/>
            <person name="Brown T."/>
            <person name="Cohen L."/>
        </authorList>
    </citation>
    <scope>NUCLEOTIDE SEQUENCE</scope>
    <source>
        <strain evidence="3">CCMP3107</strain>
    </source>
</reference>
<feature type="domain" description="Band 7" evidence="2">
    <location>
        <begin position="36"/>
        <end position="214"/>
    </location>
</feature>
<name>A0A6V1L8S3_HETAK</name>
<evidence type="ECO:0000256" key="1">
    <source>
        <dbReference type="SAM" id="Phobius"/>
    </source>
</evidence>
<gene>
    <name evidence="3" type="ORF">HAKA00212_LOCUS22459</name>
</gene>
<dbReference type="Pfam" id="PF01145">
    <property type="entry name" value="Band_7"/>
    <property type="match status" value="1"/>
</dbReference>
<dbReference type="EMBL" id="HBIU01050754">
    <property type="protein sequence ID" value="CAE0644104.1"/>
    <property type="molecule type" value="Transcribed_RNA"/>
</dbReference>
<dbReference type="PROSITE" id="PS51257">
    <property type="entry name" value="PROKAR_LIPOPROTEIN"/>
    <property type="match status" value="1"/>
</dbReference>
<keyword evidence="1" id="KW-0812">Transmembrane</keyword>
<dbReference type="Gene3D" id="3.30.479.30">
    <property type="entry name" value="Band 7 domain"/>
    <property type="match status" value="1"/>
</dbReference>
<accession>A0A6V1L8S3</accession>
<proteinExistence type="predicted"/>
<dbReference type="InterPro" id="IPR036013">
    <property type="entry name" value="Band_7/SPFH_dom_sf"/>
</dbReference>
<feature type="transmembrane region" description="Helical" evidence="1">
    <location>
        <begin position="9"/>
        <end position="31"/>
    </location>
</feature>
<protein>
    <recommendedName>
        <fullName evidence="2">Band 7 domain-containing protein</fullName>
    </recommendedName>
</protein>
<dbReference type="AlphaFoldDB" id="A0A6V1L8S3"/>
<keyword evidence="1" id="KW-0472">Membrane</keyword>
<evidence type="ECO:0000313" key="3">
    <source>
        <dbReference type="EMBL" id="CAE0644104.1"/>
    </source>
</evidence>